<dbReference type="GO" id="GO:0016829">
    <property type="term" value="F:lyase activity"/>
    <property type="evidence" value="ECO:0007669"/>
    <property type="project" value="UniProtKB-KW"/>
</dbReference>
<keyword evidence="5" id="KW-0032">Aminotransferase</keyword>
<dbReference type="Pfam" id="PF00155">
    <property type="entry name" value="Aminotran_1_2"/>
    <property type="match status" value="1"/>
</dbReference>
<dbReference type="PANTHER" id="PTHR43525">
    <property type="entry name" value="PROTEIN MALY"/>
    <property type="match status" value="1"/>
</dbReference>
<dbReference type="SUPFAM" id="SSF53383">
    <property type="entry name" value="PLP-dependent transferases"/>
    <property type="match status" value="1"/>
</dbReference>
<sequence>MDTEFPELHWQIPEATYLAWIDLNSLNIDDNELQYRLVHQEKVAIMPGTTYGIENKGFVRMNVGCSRQKLEDGMNRLIYALKSFKAPK</sequence>
<dbReference type="Gene3D" id="3.90.1150.10">
    <property type="entry name" value="Aspartate Aminotransferase, domain 1"/>
    <property type="match status" value="1"/>
</dbReference>
<dbReference type="InterPro" id="IPR004839">
    <property type="entry name" value="Aminotransferase_I/II_large"/>
</dbReference>
<dbReference type="InterPro" id="IPR015422">
    <property type="entry name" value="PyrdxlP-dep_Trfase_small"/>
</dbReference>
<feature type="domain" description="Aminotransferase class I/classII large" evidence="4">
    <location>
        <begin position="8"/>
        <end position="77"/>
    </location>
</feature>
<protein>
    <submittedName>
        <fullName evidence="5">Class I and II aminotransferase</fullName>
    </submittedName>
</protein>
<dbReference type="Proteomes" id="UP000010290">
    <property type="component" value="Chromosome"/>
</dbReference>
<accession>K8WHZ7</accession>
<proteinExistence type="predicted"/>
<comment type="cofactor">
    <cofactor evidence="1">
        <name>pyridoxal 5'-phosphate</name>
        <dbReference type="ChEBI" id="CHEBI:597326"/>
    </cofactor>
</comment>
<keyword evidence="5" id="KW-0808">Transferase</keyword>
<comment type="caution">
    <text evidence="5">The sequence shown here is derived from an EMBL/GenBank/DDBJ whole genome shotgun (WGS) entry which is preliminary data.</text>
</comment>
<evidence type="ECO:0000256" key="2">
    <source>
        <dbReference type="ARBA" id="ARBA00022898"/>
    </source>
</evidence>
<keyword evidence="6" id="KW-1185">Reference proteome</keyword>
<evidence type="ECO:0000256" key="3">
    <source>
        <dbReference type="ARBA" id="ARBA00023239"/>
    </source>
</evidence>
<gene>
    <name evidence="5" type="ORF">OO7_12734</name>
</gene>
<organism evidence="5 6">
    <name type="scientific">Providencia sneebia DSM 19967</name>
    <dbReference type="NCBI Taxonomy" id="1141660"/>
    <lineage>
        <taxon>Bacteria</taxon>
        <taxon>Pseudomonadati</taxon>
        <taxon>Pseudomonadota</taxon>
        <taxon>Gammaproteobacteria</taxon>
        <taxon>Enterobacterales</taxon>
        <taxon>Morganellaceae</taxon>
        <taxon>Providencia</taxon>
    </lineage>
</organism>
<dbReference type="GO" id="GO:0030170">
    <property type="term" value="F:pyridoxal phosphate binding"/>
    <property type="evidence" value="ECO:0007669"/>
    <property type="project" value="InterPro"/>
</dbReference>
<dbReference type="GO" id="GO:0008483">
    <property type="term" value="F:transaminase activity"/>
    <property type="evidence" value="ECO:0007669"/>
    <property type="project" value="UniProtKB-KW"/>
</dbReference>
<dbReference type="InterPro" id="IPR051798">
    <property type="entry name" value="Class-II_PLP-Dep_Aminotrans"/>
</dbReference>
<reference evidence="5 6" key="1">
    <citation type="journal article" date="2012" name="BMC Genomics">
        <title>Comparative genomics of bacteria in the genus Providencia isolated from wild Drosophila melanogaster.</title>
        <authorList>
            <person name="Galac M.R."/>
            <person name="Lazzaro B.P."/>
        </authorList>
    </citation>
    <scope>NUCLEOTIDE SEQUENCE [LARGE SCALE GENOMIC DNA]</scope>
    <source>
        <strain evidence="5 6">DSM 19967</strain>
    </source>
</reference>
<evidence type="ECO:0000313" key="5">
    <source>
        <dbReference type="EMBL" id="EKT55840.1"/>
    </source>
</evidence>
<dbReference type="OrthoDB" id="3224382at2"/>
<dbReference type="AlphaFoldDB" id="K8WHZ7"/>
<dbReference type="InterPro" id="IPR015424">
    <property type="entry name" value="PyrdxlP-dep_Trfase"/>
</dbReference>
<dbReference type="PATRIC" id="fig|1141660.3.peg.2539"/>
<evidence type="ECO:0000259" key="4">
    <source>
        <dbReference type="Pfam" id="PF00155"/>
    </source>
</evidence>
<dbReference type="PANTHER" id="PTHR43525:SF1">
    <property type="entry name" value="PROTEIN MALY"/>
    <property type="match status" value="1"/>
</dbReference>
<name>K8WHZ7_9GAMM</name>
<evidence type="ECO:0000313" key="6">
    <source>
        <dbReference type="Proteomes" id="UP000010290"/>
    </source>
</evidence>
<dbReference type="EMBL" id="AKKN01000010">
    <property type="protein sequence ID" value="EKT55840.1"/>
    <property type="molecule type" value="Genomic_DNA"/>
</dbReference>
<keyword evidence="2" id="KW-0663">Pyridoxal phosphate</keyword>
<keyword evidence="3" id="KW-0456">Lyase</keyword>
<evidence type="ECO:0000256" key="1">
    <source>
        <dbReference type="ARBA" id="ARBA00001933"/>
    </source>
</evidence>
<dbReference type="HOGENOM" id="CLU_017584_15_4_6"/>